<dbReference type="InterPro" id="IPR036388">
    <property type="entry name" value="WH-like_DNA-bd_sf"/>
</dbReference>
<dbReference type="InterPro" id="IPR036390">
    <property type="entry name" value="WH_DNA-bd_sf"/>
</dbReference>
<organism evidence="5 6">
    <name type="scientific">Roseinatronobacter bogoriensis subsp. barguzinensis</name>
    <dbReference type="NCBI Taxonomy" id="441209"/>
    <lineage>
        <taxon>Bacteria</taxon>
        <taxon>Pseudomonadati</taxon>
        <taxon>Pseudomonadota</taxon>
        <taxon>Alphaproteobacteria</taxon>
        <taxon>Rhodobacterales</taxon>
        <taxon>Paracoccaceae</taxon>
        <taxon>Roseinatronobacter</taxon>
    </lineage>
</organism>
<keyword evidence="3" id="KW-0804">Transcription</keyword>
<dbReference type="EMBL" id="CP024899">
    <property type="protein sequence ID" value="ATX65718.1"/>
    <property type="molecule type" value="Genomic_DNA"/>
</dbReference>
<evidence type="ECO:0000313" key="5">
    <source>
        <dbReference type="EMBL" id="ATX65718.1"/>
    </source>
</evidence>
<dbReference type="Pfam" id="PF00392">
    <property type="entry name" value="GntR"/>
    <property type="match status" value="1"/>
</dbReference>
<evidence type="ECO:0000313" key="6">
    <source>
        <dbReference type="Proteomes" id="UP000228948"/>
    </source>
</evidence>
<evidence type="ECO:0000256" key="2">
    <source>
        <dbReference type="ARBA" id="ARBA00023125"/>
    </source>
</evidence>
<dbReference type="InterPro" id="IPR008920">
    <property type="entry name" value="TF_FadR/GntR_C"/>
</dbReference>
<keyword evidence="1" id="KW-0805">Transcription regulation</keyword>
<sequence>MAHESLTQTQKALLGLRQRILSGTITGGTRLYEVALAEELAISRTPIRAALSRLAEEGLLERGRGGGFVVRSFALADVVDTIDLRGVLEGTAARYAAERGASPEDLAKAQSILREIDRVLADQAIDMESYSSLNTAFHNQLARMAQSATLQRELARITALPFASPSAFLEDHDRIETLQRTLISAQAQHVAILEAIAGRESGRAEALAREHARAARRNVEFLLSHEGVLREGVASLALLTD</sequence>
<proteinExistence type="predicted"/>
<dbReference type="Gene3D" id="1.20.120.530">
    <property type="entry name" value="GntR ligand-binding domain-like"/>
    <property type="match status" value="1"/>
</dbReference>
<evidence type="ECO:0000256" key="3">
    <source>
        <dbReference type="ARBA" id="ARBA00023163"/>
    </source>
</evidence>
<accession>A0A2K8KG06</accession>
<evidence type="ECO:0000259" key="4">
    <source>
        <dbReference type="PROSITE" id="PS50949"/>
    </source>
</evidence>
<keyword evidence="6" id="KW-1185">Reference proteome</keyword>
<dbReference type="SMART" id="SM00345">
    <property type="entry name" value="HTH_GNTR"/>
    <property type="match status" value="1"/>
</dbReference>
<dbReference type="Pfam" id="PF07729">
    <property type="entry name" value="FCD"/>
    <property type="match status" value="1"/>
</dbReference>
<protein>
    <submittedName>
        <fullName evidence="5">GntR family transcriptional regulator</fullName>
    </submittedName>
</protein>
<dbReference type="PROSITE" id="PS50949">
    <property type="entry name" value="HTH_GNTR"/>
    <property type="match status" value="1"/>
</dbReference>
<dbReference type="GO" id="GO:0003677">
    <property type="term" value="F:DNA binding"/>
    <property type="evidence" value="ECO:0007669"/>
    <property type="project" value="UniProtKB-KW"/>
</dbReference>
<dbReference type="RefSeq" id="WP_071480272.1">
    <property type="nucleotide sequence ID" value="NZ_CP024899.1"/>
</dbReference>
<name>A0A2K8KG06_9RHOB</name>
<dbReference type="Proteomes" id="UP000228948">
    <property type="component" value="Chromosome"/>
</dbReference>
<dbReference type="InterPro" id="IPR000524">
    <property type="entry name" value="Tscrpt_reg_HTH_GntR"/>
</dbReference>
<evidence type="ECO:0000256" key="1">
    <source>
        <dbReference type="ARBA" id="ARBA00023015"/>
    </source>
</evidence>
<feature type="domain" description="HTH gntR-type" evidence="4">
    <location>
        <begin position="6"/>
        <end position="73"/>
    </location>
</feature>
<keyword evidence="2" id="KW-0238">DNA-binding</keyword>
<dbReference type="Gene3D" id="1.10.10.10">
    <property type="entry name" value="Winged helix-like DNA-binding domain superfamily/Winged helix DNA-binding domain"/>
    <property type="match status" value="1"/>
</dbReference>
<dbReference type="GO" id="GO:0003700">
    <property type="term" value="F:DNA-binding transcription factor activity"/>
    <property type="evidence" value="ECO:0007669"/>
    <property type="project" value="InterPro"/>
</dbReference>
<dbReference type="InterPro" id="IPR011711">
    <property type="entry name" value="GntR_C"/>
</dbReference>
<dbReference type="SMART" id="SM00895">
    <property type="entry name" value="FCD"/>
    <property type="match status" value="1"/>
</dbReference>
<dbReference type="STRING" id="441209.GCA_001870665_01309"/>
<dbReference type="AlphaFoldDB" id="A0A2K8KG06"/>
<dbReference type="SUPFAM" id="SSF46785">
    <property type="entry name" value="Winged helix' DNA-binding domain"/>
    <property type="match status" value="1"/>
</dbReference>
<gene>
    <name evidence="5" type="ORF">BG454_07660</name>
</gene>
<dbReference type="PANTHER" id="PTHR43537:SF51">
    <property type="entry name" value="HTH-TYPE TRANSCRIPTIONAL REGULATOR LGOR-RELATED"/>
    <property type="match status" value="1"/>
</dbReference>
<reference evidence="5 6" key="1">
    <citation type="submission" date="2017-11" db="EMBL/GenBank/DDBJ databases">
        <title>Revised Sequence and Annotation of the Rhodobaca barguzinensis strain alga05 Genome.</title>
        <authorList>
            <person name="Kopejtka K."/>
            <person name="Tomasch J.M."/>
            <person name="Bunk B."/>
            <person name="Koblizek M."/>
        </authorList>
    </citation>
    <scope>NUCLEOTIDE SEQUENCE [LARGE SCALE GENOMIC DNA]</scope>
    <source>
        <strain evidence="6">alga05</strain>
    </source>
</reference>
<dbReference type="KEGG" id="rbg:BG454_07660"/>
<dbReference type="PANTHER" id="PTHR43537">
    <property type="entry name" value="TRANSCRIPTIONAL REGULATOR, GNTR FAMILY"/>
    <property type="match status" value="1"/>
</dbReference>
<dbReference type="OrthoDB" id="7620579at2"/>
<dbReference type="SUPFAM" id="SSF48008">
    <property type="entry name" value="GntR ligand-binding domain-like"/>
    <property type="match status" value="1"/>
</dbReference>